<comment type="caution">
    <text evidence="2">The sequence shown here is derived from an EMBL/GenBank/DDBJ whole genome shotgun (WGS) entry which is preliminary data.</text>
</comment>
<dbReference type="Gene3D" id="6.10.250.3180">
    <property type="match status" value="1"/>
</dbReference>
<accession>A0AAD5U059</accession>
<reference evidence="2" key="1">
    <citation type="submission" date="2020-05" db="EMBL/GenBank/DDBJ databases">
        <title>Phylogenomic resolution of chytrid fungi.</title>
        <authorList>
            <person name="Stajich J.E."/>
            <person name="Amses K."/>
            <person name="Simmons R."/>
            <person name="Seto K."/>
            <person name="Myers J."/>
            <person name="Bonds A."/>
            <person name="Quandt C.A."/>
            <person name="Barry K."/>
            <person name="Liu P."/>
            <person name="Grigoriev I."/>
            <person name="Longcore J.E."/>
            <person name="James T.Y."/>
        </authorList>
    </citation>
    <scope>NUCLEOTIDE SEQUENCE</scope>
    <source>
        <strain evidence="2">JEL0476</strain>
    </source>
</reference>
<name>A0AAD5U059_9FUNG</name>
<keyword evidence="3" id="KW-1185">Reference proteome</keyword>
<organism evidence="2 3">
    <name type="scientific">Clydaea vesicula</name>
    <dbReference type="NCBI Taxonomy" id="447962"/>
    <lineage>
        <taxon>Eukaryota</taxon>
        <taxon>Fungi</taxon>
        <taxon>Fungi incertae sedis</taxon>
        <taxon>Chytridiomycota</taxon>
        <taxon>Chytridiomycota incertae sedis</taxon>
        <taxon>Chytridiomycetes</taxon>
        <taxon>Lobulomycetales</taxon>
        <taxon>Lobulomycetaceae</taxon>
        <taxon>Clydaea</taxon>
    </lineage>
</organism>
<evidence type="ECO:0000313" key="2">
    <source>
        <dbReference type="EMBL" id="KAJ3215728.1"/>
    </source>
</evidence>
<sequence length="226" mass="26055">MKSLVELCITVIQKNCPMNQLMKFVPVIPFYILPDLINFGTLKKDQLLHLENLVNDSTLLHTNLIWKNLYRNDFKKLVTTGLEIFKGKKKNEELLEDCGLADNEGKECNEEDDEGGDYWKTLYLRKEAERDENIRRARENCKLKYQNIQKKKIQKLDYTPKTCYKKSSYKPLTMFEKAKVDVSKSYIALSRTTSSVIPSNFKSSITSNDADSSSKKNKSATQSDAT</sequence>
<gene>
    <name evidence="2" type="ORF">HK099_006232</name>
</gene>
<proteinExistence type="predicted"/>
<feature type="region of interest" description="Disordered" evidence="1">
    <location>
        <begin position="198"/>
        <end position="226"/>
    </location>
</feature>
<dbReference type="Proteomes" id="UP001211065">
    <property type="component" value="Unassembled WGS sequence"/>
</dbReference>
<protein>
    <submittedName>
        <fullName evidence="2">Uncharacterized protein</fullName>
    </submittedName>
</protein>
<feature type="non-terminal residue" evidence="2">
    <location>
        <position position="226"/>
    </location>
</feature>
<evidence type="ECO:0000313" key="3">
    <source>
        <dbReference type="Proteomes" id="UP001211065"/>
    </source>
</evidence>
<evidence type="ECO:0000256" key="1">
    <source>
        <dbReference type="SAM" id="MobiDB-lite"/>
    </source>
</evidence>
<dbReference type="EMBL" id="JADGJW010000524">
    <property type="protein sequence ID" value="KAJ3215728.1"/>
    <property type="molecule type" value="Genomic_DNA"/>
</dbReference>
<dbReference type="AlphaFoldDB" id="A0AAD5U059"/>